<proteinExistence type="predicted"/>
<reference evidence="1 2" key="1">
    <citation type="journal article" date="2014" name="Genome Announc.">
        <title>Draft genome sequences of eight enterohepatic helicobacter species isolated from both laboratory and wild rodents.</title>
        <authorList>
            <person name="Sheh A."/>
            <person name="Shen Z."/>
            <person name="Fox J.G."/>
        </authorList>
    </citation>
    <scope>NUCLEOTIDE SEQUENCE [LARGE SCALE GENOMIC DNA]</scope>
    <source>
        <strain evidence="1 2">MIT-03-7007</strain>
    </source>
</reference>
<evidence type="ECO:0000313" key="2">
    <source>
        <dbReference type="Proteomes" id="UP000029920"/>
    </source>
</evidence>
<keyword evidence="2" id="KW-1185">Reference proteome</keyword>
<gene>
    <name evidence="1" type="ORF">LS72_004945</name>
</gene>
<organism evidence="1 2">
    <name type="scientific">Helicobacter apodemus</name>
    <dbReference type="NCBI Taxonomy" id="135569"/>
    <lineage>
        <taxon>Bacteria</taxon>
        <taxon>Pseudomonadati</taxon>
        <taxon>Campylobacterota</taxon>
        <taxon>Epsilonproteobacteria</taxon>
        <taxon>Campylobacterales</taxon>
        <taxon>Helicobacteraceae</taxon>
        <taxon>Helicobacter</taxon>
    </lineage>
</organism>
<accession>A0A4U8UGN9</accession>
<dbReference type="AlphaFoldDB" id="A0A4U8UGN9"/>
<comment type="caution">
    <text evidence="1">The sequence shown here is derived from an EMBL/GenBank/DDBJ whole genome shotgun (WGS) entry which is preliminary data.</text>
</comment>
<name>A0A4U8UGN9_9HELI</name>
<sequence length="93" mass="10841">MGFDVYDWYKEYTANEKKFAKSITDIIVDNEGLDTASTKTLLEYVQGTFAFKTFRDFADDLGKEYLNNTNILNYLKIGRLLKQKNFTGYPLED</sequence>
<dbReference type="Proteomes" id="UP000029920">
    <property type="component" value="Unassembled WGS sequence"/>
</dbReference>
<dbReference type="EMBL" id="JRPC02000010">
    <property type="protein sequence ID" value="TLE16071.1"/>
    <property type="molecule type" value="Genomic_DNA"/>
</dbReference>
<evidence type="ECO:0000313" key="1">
    <source>
        <dbReference type="EMBL" id="TLE16071.1"/>
    </source>
</evidence>
<protein>
    <submittedName>
        <fullName evidence="1">Uncharacterized protein</fullName>
    </submittedName>
</protein>